<dbReference type="Proteomes" id="UP000063971">
    <property type="component" value="Chromosome"/>
</dbReference>
<dbReference type="EMBL" id="CP012195">
    <property type="protein sequence ID" value="AKT91094.1"/>
    <property type="molecule type" value="Genomic_DNA"/>
</dbReference>
<organism evidence="1 2">
    <name type="scientific">Campylobacter ureolyticus RIGS 9880</name>
    <dbReference type="NCBI Taxonomy" id="1032069"/>
    <lineage>
        <taxon>Bacteria</taxon>
        <taxon>Pseudomonadati</taxon>
        <taxon>Campylobacterota</taxon>
        <taxon>Epsilonproteobacteria</taxon>
        <taxon>Campylobacterales</taxon>
        <taxon>Campylobacteraceae</taxon>
        <taxon>Campylobacter</taxon>
    </lineage>
</organism>
<sequence length="179" mass="21150">MIIFDEEIIKLDIVDLDYILSPYCGDCQTLIVNKSSEKKIYLLREQTIGDENYSDVVLGISKDIKEIKSKMAEYVEDNEQYPYFYRLVGDIDKEEVKLRGSLSGFETIENKKRLKVEYKTYKTKTELGEIFLVDVLIKAIDDDELMSGEINFVFFNKEEMKNFMNETFRDKITQEVFEY</sequence>
<reference evidence="1 2" key="1">
    <citation type="journal article" date="2015" name="Genome Announc.">
        <title>Complete Genome Sequence of the Campylobacter ureolyticus Clinical Isolate RIGS 9880.</title>
        <authorList>
            <person name="Miller W.G."/>
            <person name="Yee E."/>
            <person name="On S.L."/>
            <person name="Andersen L.P."/>
            <person name="Bono J.L."/>
        </authorList>
    </citation>
    <scope>NUCLEOTIDE SEQUENCE [LARGE SCALE GENOMIC DNA]</scope>
    <source>
        <strain evidence="1 2">RIGS 9880</strain>
    </source>
</reference>
<accession>A0AAU8UEN8</accession>
<dbReference type="AlphaFoldDB" id="A0AAU8UEN8"/>
<proteinExistence type="predicted"/>
<dbReference type="KEGG" id="cure:CUREO_1250"/>
<name>A0AAU8UEN8_9BACT</name>
<dbReference type="RefSeq" id="WP_050335445.1">
    <property type="nucleotide sequence ID" value="NZ_CP012195.1"/>
</dbReference>
<gene>
    <name evidence="1" type="ORF">CUREO_1250</name>
</gene>
<evidence type="ECO:0000313" key="2">
    <source>
        <dbReference type="Proteomes" id="UP000063971"/>
    </source>
</evidence>
<evidence type="ECO:0000313" key="1">
    <source>
        <dbReference type="EMBL" id="AKT91094.1"/>
    </source>
</evidence>
<protein>
    <submittedName>
        <fullName evidence="1">Uncharacterized protein</fullName>
    </submittedName>
</protein>